<keyword evidence="2 5" id="KW-0812">Transmembrane</keyword>
<dbReference type="GO" id="GO:0005262">
    <property type="term" value="F:calcium channel activity"/>
    <property type="evidence" value="ECO:0007669"/>
    <property type="project" value="TreeGrafter"/>
</dbReference>
<name>A0A267MM18_9FIRM</name>
<keyword evidence="3 5" id="KW-1133">Transmembrane helix</keyword>
<dbReference type="EMBL" id="NIBG01000002">
    <property type="protein sequence ID" value="PAB60586.1"/>
    <property type="molecule type" value="Genomic_DNA"/>
</dbReference>
<keyword evidence="8" id="KW-1185">Reference proteome</keyword>
<dbReference type="InterPro" id="IPR004481">
    <property type="entry name" value="K/Na/Ca-exchanger"/>
</dbReference>
<evidence type="ECO:0000256" key="5">
    <source>
        <dbReference type="SAM" id="Phobius"/>
    </source>
</evidence>
<dbReference type="PANTHER" id="PTHR10846">
    <property type="entry name" value="SODIUM/POTASSIUM/CALCIUM EXCHANGER"/>
    <property type="match status" value="1"/>
</dbReference>
<dbReference type="GO" id="GO:0008273">
    <property type="term" value="F:calcium, potassium:sodium antiporter activity"/>
    <property type="evidence" value="ECO:0007669"/>
    <property type="project" value="TreeGrafter"/>
</dbReference>
<reference evidence="7 8" key="1">
    <citation type="submission" date="2017-06" db="EMBL/GenBank/DDBJ databases">
        <title>Draft genome sequence of anaerobic fermentative bacterium Anaeromicrobium sediminis DY2726D isolated from West Pacific Ocean sediments.</title>
        <authorList>
            <person name="Zeng X."/>
        </authorList>
    </citation>
    <scope>NUCLEOTIDE SEQUENCE [LARGE SCALE GENOMIC DNA]</scope>
    <source>
        <strain evidence="7 8">DY2726D</strain>
    </source>
</reference>
<evidence type="ECO:0000256" key="3">
    <source>
        <dbReference type="ARBA" id="ARBA00022989"/>
    </source>
</evidence>
<feature type="domain" description="Sodium/calcium exchanger membrane region" evidence="6">
    <location>
        <begin position="11"/>
        <end position="157"/>
    </location>
</feature>
<dbReference type="AlphaFoldDB" id="A0A267MM18"/>
<dbReference type="Pfam" id="PF01699">
    <property type="entry name" value="Na_Ca_ex"/>
    <property type="match status" value="2"/>
</dbReference>
<organism evidence="7 8">
    <name type="scientific">Anaeromicrobium sediminis</name>
    <dbReference type="NCBI Taxonomy" id="1478221"/>
    <lineage>
        <taxon>Bacteria</taxon>
        <taxon>Bacillati</taxon>
        <taxon>Bacillota</taxon>
        <taxon>Clostridia</taxon>
        <taxon>Peptostreptococcales</taxon>
        <taxon>Thermotaleaceae</taxon>
        <taxon>Anaeromicrobium</taxon>
    </lineage>
</organism>
<feature type="domain" description="Sodium/calcium exchanger membrane region" evidence="6">
    <location>
        <begin position="190"/>
        <end position="332"/>
    </location>
</feature>
<feature type="transmembrane region" description="Helical" evidence="5">
    <location>
        <begin position="7"/>
        <end position="26"/>
    </location>
</feature>
<protein>
    <submittedName>
        <fullName evidence="7">Sodium:proton exchanger</fullName>
    </submittedName>
</protein>
<keyword evidence="4 5" id="KW-0472">Membrane</keyword>
<feature type="transmembrane region" description="Helical" evidence="5">
    <location>
        <begin position="255"/>
        <end position="277"/>
    </location>
</feature>
<sequence length="345" mass="37164">MFHWINNIWLALLMLGAMTWVINFASDKLGDALHILGVKLNIPTSVRGATFDAVSSSFPEFSTAMVAVLVYKEFADIGIPAIAGSGIFNVLLIPMLSIIAYKGKDLLKAEKSVVYRDMFFYSLSVITLMVMAYSGKFTALSGVILISIYVCYVFVLYLQTKKYRRSQNETAAAVEEEDEEEEDMSYGQIFITVALAIGALWVSCDAIVQSAIVISATFNIPTIIVSVIILAACTSIPDTLLSVKSASMGDADGAVSNAVGSNIFDICICLGFPILIAGKDIVVSFGNNLVIFSFLLISMITTGSLLLKKNGVSKKDGFIMASVYGLFLIYILGVALGLIPLNILA</sequence>
<accession>A0A267MM18</accession>
<dbReference type="InterPro" id="IPR004837">
    <property type="entry name" value="NaCa_Exmemb"/>
</dbReference>
<dbReference type="PANTHER" id="PTHR10846:SF8">
    <property type="entry name" value="INNER MEMBRANE PROTEIN YRBG"/>
    <property type="match status" value="1"/>
</dbReference>
<gene>
    <name evidence="7" type="ORF">CCE28_03320</name>
</gene>
<feature type="transmembrane region" description="Helical" evidence="5">
    <location>
        <begin position="77"/>
        <end position="101"/>
    </location>
</feature>
<proteinExistence type="predicted"/>
<dbReference type="GO" id="GO:0005886">
    <property type="term" value="C:plasma membrane"/>
    <property type="evidence" value="ECO:0007669"/>
    <property type="project" value="TreeGrafter"/>
</dbReference>
<feature type="transmembrane region" description="Helical" evidence="5">
    <location>
        <begin position="139"/>
        <end position="158"/>
    </location>
</feature>
<evidence type="ECO:0000256" key="4">
    <source>
        <dbReference type="ARBA" id="ARBA00023136"/>
    </source>
</evidence>
<evidence type="ECO:0000256" key="2">
    <source>
        <dbReference type="ARBA" id="ARBA00022692"/>
    </source>
</evidence>
<dbReference type="OrthoDB" id="6146067at2"/>
<dbReference type="InterPro" id="IPR044880">
    <property type="entry name" value="NCX_ion-bd_dom_sf"/>
</dbReference>
<dbReference type="RefSeq" id="WP_095130976.1">
    <property type="nucleotide sequence ID" value="NZ_NIBG01000002.1"/>
</dbReference>
<dbReference type="GO" id="GO:0006874">
    <property type="term" value="P:intracellular calcium ion homeostasis"/>
    <property type="evidence" value="ECO:0007669"/>
    <property type="project" value="TreeGrafter"/>
</dbReference>
<comment type="caution">
    <text evidence="7">The sequence shown here is derived from an EMBL/GenBank/DDBJ whole genome shotgun (WGS) entry which is preliminary data.</text>
</comment>
<evidence type="ECO:0000313" key="8">
    <source>
        <dbReference type="Proteomes" id="UP000216024"/>
    </source>
</evidence>
<dbReference type="Proteomes" id="UP000216024">
    <property type="component" value="Unassembled WGS sequence"/>
</dbReference>
<feature type="transmembrane region" description="Helical" evidence="5">
    <location>
        <begin position="289"/>
        <end position="307"/>
    </location>
</feature>
<evidence type="ECO:0000313" key="7">
    <source>
        <dbReference type="EMBL" id="PAB60586.1"/>
    </source>
</evidence>
<feature type="transmembrane region" description="Helical" evidence="5">
    <location>
        <begin position="319"/>
        <end position="343"/>
    </location>
</feature>
<evidence type="ECO:0000259" key="6">
    <source>
        <dbReference type="Pfam" id="PF01699"/>
    </source>
</evidence>
<feature type="transmembrane region" description="Helical" evidence="5">
    <location>
        <begin position="113"/>
        <end position="133"/>
    </location>
</feature>
<feature type="transmembrane region" description="Helical" evidence="5">
    <location>
        <begin position="220"/>
        <end position="243"/>
    </location>
</feature>
<comment type="subcellular location">
    <subcellularLocation>
        <location evidence="1">Membrane</location>
        <topology evidence="1">Multi-pass membrane protein</topology>
    </subcellularLocation>
</comment>
<evidence type="ECO:0000256" key="1">
    <source>
        <dbReference type="ARBA" id="ARBA00004141"/>
    </source>
</evidence>
<dbReference type="Gene3D" id="1.20.1420.30">
    <property type="entry name" value="NCX, central ion-binding region"/>
    <property type="match status" value="1"/>
</dbReference>